<dbReference type="InParanoid" id="A0A251V863"/>
<reference evidence="1" key="3">
    <citation type="submission" date="2020-06" db="EMBL/GenBank/DDBJ databases">
        <title>Helianthus annuus Genome sequencing and assembly Release 2.</title>
        <authorList>
            <person name="Gouzy J."/>
            <person name="Langlade N."/>
            <person name="Munos S."/>
        </authorList>
    </citation>
    <scope>NUCLEOTIDE SEQUENCE</scope>
    <source>
        <tissue evidence="1">Leaves</tissue>
    </source>
</reference>
<gene>
    <name evidence="2" type="ORF">HannXRQ_Chr03g0068591</name>
    <name evidence="1" type="ORF">HanXRQr2_Chr04g0155741</name>
</gene>
<sequence>MNYQKRKAGNDAFLFNRWSYDDVQVLVVLWRRIEVHNVWYFGVNHGMHVVVILSYHF</sequence>
<evidence type="ECO:0000313" key="2">
    <source>
        <dbReference type="EMBL" id="OTG30811.1"/>
    </source>
</evidence>
<dbReference type="Gramene" id="mRNA:HanXRQr2_Chr04g0155741">
    <property type="protein sequence ID" value="mRNA:HanXRQr2_Chr04g0155741"/>
    <property type="gene ID" value="HanXRQr2_Chr04g0155741"/>
</dbReference>
<keyword evidence="3" id="KW-1185">Reference proteome</keyword>
<evidence type="ECO:0000313" key="3">
    <source>
        <dbReference type="Proteomes" id="UP000215914"/>
    </source>
</evidence>
<evidence type="ECO:0000313" key="1">
    <source>
        <dbReference type="EMBL" id="KAF5809318.1"/>
    </source>
</evidence>
<dbReference type="Proteomes" id="UP000215914">
    <property type="component" value="Chromosome 3"/>
</dbReference>
<name>A0A251V863_HELAN</name>
<proteinExistence type="predicted"/>
<accession>A0A251V863</accession>
<reference evidence="2" key="2">
    <citation type="submission" date="2017-02" db="EMBL/GenBank/DDBJ databases">
        <title>Sunflower complete genome.</title>
        <authorList>
            <person name="Langlade N."/>
            <person name="Munos S."/>
        </authorList>
    </citation>
    <scope>NUCLEOTIDE SEQUENCE [LARGE SCALE GENOMIC DNA]</scope>
    <source>
        <tissue evidence="2">Leaves</tissue>
    </source>
</reference>
<reference evidence="1 3" key="1">
    <citation type="journal article" date="2017" name="Nature">
        <title>The sunflower genome provides insights into oil metabolism, flowering and Asterid evolution.</title>
        <authorList>
            <person name="Badouin H."/>
            <person name="Gouzy J."/>
            <person name="Grassa C.J."/>
            <person name="Murat F."/>
            <person name="Staton S.E."/>
            <person name="Cottret L."/>
            <person name="Lelandais-Briere C."/>
            <person name="Owens G.L."/>
            <person name="Carrere S."/>
            <person name="Mayjonade B."/>
            <person name="Legrand L."/>
            <person name="Gill N."/>
            <person name="Kane N.C."/>
            <person name="Bowers J.E."/>
            <person name="Hubner S."/>
            <person name="Bellec A."/>
            <person name="Berard A."/>
            <person name="Berges H."/>
            <person name="Blanchet N."/>
            <person name="Boniface M.C."/>
            <person name="Brunel D."/>
            <person name="Catrice O."/>
            <person name="Chaidir N."/>
            <person name="Claudel C."/>
            <person name="Donnadieu C."/>
            <person name="Faraut T."/>
            <person name="Fievet G."/>
            <person name="Helmstetter N."/>
            <person name="King M."/>
            <person name="Knapp S.J."/>
            <person name="Lai Z."/>
            <person name="Le Paslier M.C."/>
            <person name="Lippi Y."/>
            <person name="Lorenzon L."/>
            <person name="Mandel J.R."/>
            <person name="Marage G."/>
            <person name="Marchand G."/>
            <person name="Marquand E."/>
            <person name="Bret-Mestries E."/>
            <person name="Morien E."/>
            <person name="Nambeesan S."/>
            <person name="Nguyen T."/>
            <person name="Pegot-Espagnet P."/>
            <person name="Pouilly N."/>
            <person name="Raftis F."/>
            <person name="Sallet E."/>
            <person name="Schiex T."/>
            <person name="Thomas J."/>
            <person name="Vandecasteele C."/>
            <person name="Vares D."/>
            <person name="Vear F."/>
            <person name="Vautrin S."/>
            <person name="Crespi M."/>
            <person name="Mangin B."/>
            <person name="Burke J.M."/>
            <person name="Salse J."/>
            <person name="Munos S."/>
            <person name="Vincourt P."/>
            <person name="Rieseberg L.H."/>
            <person name="Langlade N.B."/>
        </authorList>
    </citation>
    <scope>NUCLEOTIDE SEQUENCE [LARGE SCALE GENOMIC DNA]</scope>
    <source>
        <strain evidence="3">cv. SF193</strain>
        <tissue evidence="1">Leaves</tissue>
    </source>
</reference>
<protein>
    <submittedName>
        <fullName evidence="2">Uncharacterized protein</fullName>
    </submittedName>
</protein>
<dbReference type="EMBL" id="CM007892">
    <property type="protein sequence ID" value="OTG30811.1"/>
    <property type="molecule type" value="Genomic_DNA"/>
</dbReference>
<organism evidence="2 3">
    <name type="scientific">Helianthus annuus</name>
    <name type="common">Common sunflower</name>
    <dbReference type="NCBI Taxonomy" id="4232"/>
    <lineage>
        <taxon>Eukaryota</taxon>
        <taxon>Viridiplantae</taxon>
        <taxon>Streptophyta</taxon>
        <taxon>Embryophyta</taxon>
        <taxon>Tracheophyta</taxon>
        <taxon>Spermatophyta</taxon>
        <taxon>Magnoliopsida</taxon>
        <taxon>eudicotyledons</taxon>
        <taxon>Gunneridae</taxon>
        <taxon>Pentapetalae</taxon>
        <taxon>asterids</taxon>
        <taxon>campanulids</taxon>
        <taxon>Asterales</taxon>
        <taxon>Asteraceae</taxon>
        <taxon>Asteroideae</taxon>
        <taxon>Heliantheae alliance</taxon>
        <taxon>Heliantheae</taxon>
        <taxon>Helianthus</taxon>
    </lineage>
</organism>
<dbReference type="EMBL" id="MNCJ02000319">
    <property type="protein sequence ID" value="KAF5809318.1"/>
    <property type="molecule type" value="Genomic_DNA"/>
</dbReference>
<dbReference type="AlphaFoldDB" id="A0A251V863"/>